<reference evidence="1" key="1">
    <citation type="journal article" date="2023" name="Int. J. Syst. Evol. Microbiol.">
        <title>Collibacillus ludicampi gen. nov., sp. nov., a new soil bacterium of the family Alicyclobacillaceae.</title>
        <authorList>
            <person name="Jojima T."/>
            <person name="Ioku Y."/>
            <person name="Fukuta Y."/>
            <person name="Shirasaka N."/>
            <person name="Matsumura Y."/>
            <person name="Mori M."/>
        </authorList>
    </citation>
    <scope>NUCLEOTIDE SEQUENCE</scope>
    <source>
        <strain evidence="1">TP075</strain>
    </source>
</reference>
<evidence type="ECO:0000313" key="2">
    <source>
        <dbReference type="Proteomes" id="UP001057291"/>
    </source>
</evidence>
<sequence>MPTFQQIIQANCGLYTRLDLLTQESGGGADCKEQGIEHPVAPLPYMKSIKIGRYTEKVDEQVHFQLSNTCKY</sequence>
<gene>
    <name evidence="1" type="ORF">DNHGIG_34870</name>
</gene>
<accession>A0AAV4LJZ5</accession>
<dbReference type="AlphaFoldDB" id="A0AAV4LJZ5"/>
<name>A0AAV4LJZ5_9BACL</name>
<dbReference type="EMBL" id="BOQE01000001">
    <property type="protein sequence ID" value="GIM47938.1"/>
    <property type="molecule type" value="Genomic_DNA"/>
</dbReference>
<comment type="caution">
    <text evidence="1">The sequence shown here is derived from an EMBL/GenBank/DDBJ whole genome shotgun (WGS) entry which is preliminary data.</text>
</comment>
<proteinExistence type="predicted"/>
<evidence type="ECO:0000313" key="1">
    <source>
        <dbReference type="EMBL" id="GIM47938.1"/>
    </source>
</evidence>
<dbReference type="Proteomes" id="UP001057291">
    <property type="component" value="Unassembled WGS sequence"/>
</dbReference>
<protein>
    <submittedName>
        <fullName evidence="1">Uncharacterized protein</fullName>
    </submittedName>
</protein>
<organism evidence="1 2">
    <name type="scientific">Collibacillus ludicampi</name>
    <dbReference type="NCBI Taxonomy" id="2771369"/>
    <lineage>
        <taxon>Bacteria</taxon>
        <taxon>Bacillati</taxon>
        <taxon>Bacillota</taxon>
        <taxon>Bacilli</taxon>
        <taxon>Bacillales</taxon>
        <taxon>Alicyclobacillaceae</taxon>
        <taxon>Collibacillus</taxon>
    </lineage>
</organism>
<keyword evidence="2" id="KW-1185">Reference proteome</keyword>